<reference evidence="8" key="1">
    <citation type="submission" date="2023-03" db="EMBL/GenBank/DDBJ databases">
        <title>Chitinimonas shenzhenensis gen. nov., sp. nov., a novel member of family Burkholderiaceae isolated from activated sludge collected in Shen Zhen, China.</title>
        <authorList>
            <person name="Wang X."/>
        </authorList>
    </citation>
    <scope>NUCLEOTIDE SEQUENCE</scope>
    <source>
        <strain evidence="8">DQS-5</strain>
    </source>
</reference>
<accession>A0ABT7DS30</accession>
<evidence type="ECO:0000256" key="6">
    <source>
        <dbReference type="ARBA" id="ARBA00023136"/>
    </source>
</evidence>
<comment type="subcellular location">
    <subcellularLocation>
        <location evidence="1">Cell membrane</location>
        <topology evidence="1">Multi-pass membrane protein</topology>
    </subcellularLocation>
</comment>
<dbReference type="InterPro" id="IPR007140">
    <property type="entry name" value="DUF350"/>
</dbReference>
<proteinExistence type="inferred from homology"/>
<evidence type="ECO:0000256" key="5">
    <source>
        <dbReference type="ARBA" id="ARBA00022989"/>
    </source>
</evidence>
<evidence type="ECO:0000256" key="4">
    <source>
        <dbReference type="ARBA" id="ARBA00022692"/>
    </source>
</evidence>
<name>A0ABT7DS30_9NEIS</name>
<evidence type="ECO:0000256" key="7">
    <source>
        <dbReference type="SAM" id="Phobius"/>
    </source>
</evidence>
<comment type="caution">
    <text evidence="8">The sequence shown here is derived from an EMBL/GenBank/DDBJ whole genome shotgun (WGS) entry which is preliminary data.</text>
</comment>
<keyword evidence="5 7" id="KW-1133">Transmembrane helix</keyword>
<dbReference type="EMBL" id="JARRAF010000002">
    <property type="protein sequence ID" value="MDK2122861.1"/>
    <property type="molecule type" value="Genomic_DNA"/>
</dbReference>
<dbReference type="PANTHER" id="PTHR40043">
    <property type="entry name" value="UPF0719 INNER MEMBRANE PROTEIN YJFL"/>
    <property type="match status" value="1"/>
</dbReference>
<gene>
    <name evidence="8" type="ORF">PZA18_02220</name>
</gene>
<sequence length="134" mass="14240">MDSQLIALSNFLPYWGAALTLTLLFIRVYVRITPYDEIALIRTGNQAAAFSLAGAVLGFVVPLSSAIAHSVSFVDMLVWGGVALLAQLLVYAIVRFAFLPEVVKQVETNQIGAGVLLGGLSLGFGILTAACFSY</sequence>
<protein>
    <submittedName>
        <fullName evidence="8">DUF350 domain-containing protein</fullName>
    </submittedName>
</protein>
<dbReference type="PANTHER" id="PTHR40043:SF1">
    <property type="entry name" value="UPF0719 INNER MEMBRANE PROTEIN YJFL"/>
    <property type="match status" value="1"/>
</dbReference>
<keyword evidence="4 7" id="KW-0812">Transmembrane</keyword>
<feature type="transmembrane region" description="Helical" evidence="7">
    <location>
        <begin position="50"/>
        <end position="71"/>
    </location>
</feature>
<keyword evidence="9" id="KW-1185">Reference proteome</keyword>
<keyword evidence="6 7" id="KW-0472">Membrane</keyword>
<feature type="transmembrane region" description="Helical" evidence="7">
    <location>
        <begin position="111"/>
        <end position="130"/>
    </location>
</feature>
<organism evidence="8 9">
    <name type="scientific">Parachitinimonas caeni</name>
    <dbReference type="NCBI Taxonomy" id="3031301"/>
    <lineage>
        <taxon>Bacteria</taxon>
        <taxon>Pseudomonadati</taxon>
        <taxon>Pseudomonadota</taxon>
        <taxon>Betaproteobacteria</taxon>
        <taxon>Neisseriales</taxon>
        <taxon>Chitinibacteraceae</taxon>
        <taxon>Parachitinimonas</taxon>
    </lineage>
</organism>
<keyword evidence="3" id="KW-1003">Cell membrane</keyword>
<dbReference type="Proteomes" id="UP001172778">
    <property type="component" value="Unassembled WGS sequence"/>
</dbReference>
<evidence type="ECO:0000313" key="8">
    <source>
        <dbReference type="EMBL" id="MDK2122861.1"/>
    </source>
</evidence>
<evidence type="ECO:0000256" key="1">
    <source>
        <dbReference type="ARBA" id="ARBA00004651"/>
    </source>
</evidence>
<comment type="similarity">
    <text evidence="2">Belongs to the UPF0719 family.</text>
</comment>
<feature type="transmembrane region" description="Helical" evidence="7">
    <location>
        <begin position="12"/>
        <end position="30"/>
    </location>
</feature>
<evidence type="ECO:0000256" key="2">
    <source>
        <dbReference type="ARBA" id="ARBA00005779"/>
    </source>
</evidence>
<evidence type="ECO:0000256" key="3">
    <source>
        <dbReference type="ARBA" id="ARBA00022475"/>
    </source>
</evidence>
<dbReference type="RefSeq" id="WP_284099148.1">
    <property type="nucleotide sequence ID" value="NZ_JARRAF010000002.1"/>
</dbReference>
<dbReference type="Pfam" id="PF03994">
    <property type="entry name" value="DUF350"/>
    <property type="match status" value="1"/>
</dbReference>
<evidence type="ECO:0000313" key="9">
    <source>
        <dbReference type="Proteomes" id="UP001172778"/>
    </source>
</evidence>
<feature type="transmembrane region" description="Helical" evidence="7">
    <location>
        <begin position="77"/>
        <end position="99"/>
    </location>
</feature>